<sequence>MWRKGIAREEMATRRQANSEQHRHGELCNIVCFLSGVCCAISGRFLEQNQFARHSLFLNILEAAPVRPGQTFLPAVRRFPEICNGSSIESSPWAPHPCVIIVLLRPDSSAYLVLRPAWPHAEETWFGWGLYRAADWVLFWQSSHMPGSSLKARSAWLQGGMADSSIQKVTAFRRPNNLRDVLVHSSTHHTNNIGLRTCHSSTCDLRLLDPPSGQGTGSGARTRDRRVPADLRADSLTTVPPTPHK</sequence>
<dbReference type="AlphaFoldDB" id="A0AAV4DVF8"/>
<dbReference type="EMBL" id="BLXT01008368">
    <property type="protein sequence ID" value="GFO48045.1"/>
    <property type="molecule type" value="Genomic_DNA"/>
</dbReference>
<feature type="compositionally biased region" description="Basic and acidic residues" evidence="1">
    <location>
        <begin position="221"/>
        <end position="233"/>
    </location>
</feature>
<comment type="caution">
    <text evidence="2">The sequence shown here is derived from an EMBL/GenBank/DDBJ whole genome shotgun (WGS) entry which is preliminary data.</text>
</comment>
<keyword evidence="3" id="KW-1185">Reference proteome</keyword>
<evidence type="ECO:0000313" key="3">
    <source>
        <dbReference type="Proteomes" id="UP000735302"/>
    </source>
</evidence>
<feature type="region of interest" description="Disordered" evidence="1">
    <location>
        <begin position="209"/>
        <end position="245"/>
    </location>
</feature>
<dbReference type="Proteomes" id="UP000735302">
    <property type="component" value="Unassembled WGS sequence"/>
</dbReference>
<organism evidence="2 3">
    <name type="scientific">Plakobranchus ocellatus</name>
    <dbReference type="NCBI Taxonomy" id="259542"/>
    <lineage>
        <taxon>Eukaryota</taxon>
        <taxon>Metazoa</taxon>
        <taxon>Spiralia</taxon>
        <taxon>Lophotrochozoa</taxon>
        <taxon>Mollusca</taxon>
        <taxon>Gastropoda</taxon>
        <taxon>Heterobranchia</taxon>
        <taxon>Euthyneura</taxon>
        <taxon>Panpulmonata</taxon>
        <taxon>Sacoglossa</taxon>
        <taxon>Placobranchoidea</taxon>
        <taxon>Plakobranchidae</taxon>
        <taxon>Plakobranchus</taxon>
    </lineage>
</organism>
<protein>
    <submittedName>
        <fullName evidence="2">Uncharacterized protein</fullName>
    </submittedName>
</protein>
<accession>A0AAV4DVF8</accession>
<reference evidence="2 3" key="1">
    <citation type="journal article" date="2021" name="Elife">
        <title>Chloroplast acquisition without the gene transfer in kleptoplastic sea slugs, Plakobranchus ocellatus.</title>
        <authorList>
            <person name="Maeda T."/>
            <person name="Takahashi S."/>
            <person name="Yoshida T."/>
            <person name="Shimamura S."/>
            <person name="Takaki Y."/>
            <person name="Nagai Y."/>
            <person name="Toyoda A."/>
            <person name="Suzuki Y."/>
            <person name="Arimoto A."/>
            <person name="Ishii H."/>
            <person name="Satoh N."/>
            <person name="Nishiyama T."/>
            <person name="Hasebe M."/>
            <person name="Maruyama T."/>
            <person name="Minagawa J."/>
            <person name="Obokata J."/>
            <person name="Shigenobu S."/>
        </authorList>
    </citation>
    <scope>NUCLEOTIDE SEQUENCE [LARGE SCALE GENOMIC DNA]</scope>
</reference>
<evidence type="ECO:0000313" key="2">
    <source>
        <dbReference type="EMBL" id="GFO48045.1"/>
    </source>
</evidence>
<gene>
    <name evidence="2" type="ORF">PoB_007455000</name>
</gene>
<name>A0AAV4DVF8_9GAST</name>
<proteinExistence type="predicted"/>
<evidence type="ECO:0000256" key="1">
    <source>
        <dbReference type="SAM" id="MobiDB-lite"/>
    </source>
</evidence>